<evidence type="ECO:0000313" key="2">
    <source>
        <dbReference type="Proteomes" id="UP000235145"/>
    </source>
</evidence>
<name>A0A9R1VHC4_LACSA</name>
<dbReference type="AlphaFoldDB" id="A0A9R1VHC4"/>
<evidence type="ECO:0000313" key="1">
    <source>
        <dbReference type="EMBL" id="KAJ0207232.1"/>
    </source>
</evidence>
<reference evidence="1 2" key="1">
    <citation type="journal article" date="2017" name="Nat. Commun.">
        <title>Genome assembly with in vitro proximity ligation data and whole-genome triplication in lettuce.</title>
        <authorList>
            <person name="Reyes-Chin-Wo S."/>
            <person name="Wang Z."/>
            <person name="Yang X."/>
            <person name="Kozik A."/>
            <person name="Arikit S."/>
            <person name="Song C."/>
            <person name="Xia L."/>
            <person name="Froenicke L."/>
            <person name="Lavelle D.O."/>
            <person name="Truco M.J."/>
            <person name="Xia R."/>
            <person name="Zhu S."/>
            <person name="Xu C."/>
            <person name="Xu H."/>
            <person name="Xu X."/>
            <person name="Cox K."/>
            <person name="Korf I."/>
            <person name="Meyers B.C."/>
            <person name="Michelmore R.W."/>
        </authorList>
    </citation>
    <scope>NUCLEOTIDE SEQUENCE [LARGE SCALE GENOMIC DNA]</scope>
    <source>
        <strain evidence="2">cv. Salinas</strain>
        <tissue evidence="1">Seedlings</tissue>
    </source>
</reference>
<protein>
    <submittedName>
        <fullName evidence="1">Uncharacterized protein</fullName>
    </submittedName>
</protein>
<dbReference type="EMBL" id="NBSK02000005">
    <property type="protein sequence ID" value="KAJ0207232.1"/>
    <property type="molecule type" value="Genomic_DNA"/>
</dbReference>
<dbReference type="Proteomes" id="UP000235145">
    <property type="component" value="Unassembled WGS sequence"/>
</dbReference>
<comment type="caution">
    <text evidence="1">The sequence shown here is derived from an EMBL/GenBank/DDBJ whole genome shotgun (WGS) entry which is preliminary data.</text>
</comment>
<gene>
    <name evidence="1" type="ORF">LSAT_V11C500263030</name>
</gene>
<keyword evidence="2" id="KW-1185">Reference proteome</keyword>
<sequence>MGANSDDNLKLSKLDRFLEGFNEASSSAWNSFRSYGALDMYLKAKLKFVRKSIEVELLESYVESRVLIEYKVKTCRAHKSMIVELEKLAKQDIQQKAKIRWLLDGYENSHFSHGAVNKRKN</sequence>
<organism evidence="1 2">
    <name type="scientific">Lactuca sativa</name>
    <name type="common">Garden lettuce</name>
    <dbReference type="NCBI Taxonomy" id="4236"/>
    <lineage>
        <taxon>Eukaryota</taxon>
        <taxon>Viridiplantae</taxon>
        <taxon>Streptophyta</taxon>
        <taxon>Embryophyta</taxon>
        <taxon>Tracheophyta</taxon>
        <taxon>Spermatophyta</taxon>
        <taxon>Magnoliopsida</taxon>
        <taxon>eudicotyledons</taxon>
        <taxon>Gunneridae</taxon>
        <taxon>Pentapetalae</taxon>
        <taxon>asterids</taxon>
        <taxon>campanulids</taxon>
        <taxon>Asterales</taxon>
        <taxon>Asteraceae</taxon>
        <taxon>Cichorioideae</taxon>
        <taxon>Cichorieae</taxon>
        <taxon>Lactucinae</taxon>
        <taxon>Lactuca</taxon>
    </lineage>
</organism>
<proteinExistence type="predicted"/>
<accession>A0A9R1VHC4</accession>